<organism evidence="1 2">
    <name type="scientific">Rhizobium mesosinicum</name>
    <dbReference type="NCBI Taxonomy" id="335017"/>
    <lineage>
        <taxon>Bacteria</taxon>
        <taxon>Pseudomonadati</taxon>
        <taxon>Pseudomonadota</taxon>
        <taxon>Alphaproteobacteria</taxon>
        <taxon>Hyphomicrobiales</taxon>
        <taxon>Rhizobiaceae</taxon>
        <taxon>Rhizobium/Agrobacterium group</taxon>
        <taxon>Rhizobium</taxon>
    </lineage>
</organism>
<gene>
    <name evidence="1" type="ORF">JNB85_24925</name>
</gene>
<name>A0ABS7H066_9HYPH</name>
<evidence type="ECO:0000313" key="2">
    <source>
        <dbReference type="Proteomes" id="UP000717752"/>
    </source>
</evidence>
<keyword evidence="2" id="KW-1185">Reference proteome</keyword>
<sequence length="113" mass="12450">MGSSSHSSEPSLSRLRDIGWSLWDPIGLMPEGWNWRDDAASGFEDEYDHYLKSAAAKLRGGAPEAEVVNYLAHVEIDTMGLGERQNTVVRAKAVVQAILADDLMWTSAEDVET</sequence>
<evidence type="ECO:0000313" key="1">
    <source>
        <dbReference type="EMBL" id="MBW9055657.1"/>
    </source>
</evidence>
<comment type="caution">
    <text evidence="1">The sequence shown here is derived from an EMBL/GenBank/DDBJ whole genome shotgun (WGS) entry which is preliminary data.</text>
</comment>
<accession>A0ABS7H066</accession>
<reference evidence="1 2" key="1">
    <citation type="journal article" date="2021" name="MBio">
        <title>Poor Competitiveness of Bradyrhizobium in Pigeon Pea Root Colonization in Indian Soils.</title>
        <authorList>
            <person name="Chalasani D."/>
            <person name="Basu A."/>
            <person name="Pullabhotla S.V.S.R.N."/>
            <person name="Jorrin B."/>
            <person name="Neal A.L."/>
            <person name="Poole P.S."/>
            <person name="Podile A.R."/>
            <person name="Tkacz A."/>
        </authorList>
    </citation>
    <scope>NUCLEOTIDE SEQUENCE [LARGE SCALE GENOMIC DNA]</scope>
    <source>
        <strain evidence="1 2">HU56</strain>
    </source>
</reference>
<proteinExistence type="predicted"/>
<dbReference type="EMBL" id="JAEUAK010000011">
    <property type="protein sequence ID" value="MBW9055657.1"/>
    <property type="molecule type" value="Genomic_DNA"/>
</dbReference>
<dbReference type="Proteomes" id="UP000717752">
    <property type="component" value="Unassembled WGS sequence"/>
</dbReference>
<protein>
    <submittedName>
        <fullName evidence="1">Uncharacterized protein</fullName>
    </submittedName>
</protein>